<dbReference type="PROSITE" id="PS00330">
    <property type="entry name" value="HEMOLYSIN_CALCIUM"/>
    <property type="match status" value="10"/>
</dbReference>
<name>A0A3B0SIU3_9ZZZZ</name>
<dbReference type="InterPro" id="IPR050557">
    <property type="entry name" value="RTX_toxin/Mannuronan_C5-epim"/>
</dbReference>
<evidence type="ECO:0000256" key="1">
    <source>
        <dbReference type="ARBA" id="ARBA00004613"/>
    </source>
</evidence>
<dbReference type="SUPFAM" id="SSF51120">
    <property type="entry name" value="beta-Roll"/>
    <property type="match status" value="5"/>
</dbReference>
<dbReference type="GO" id="GO:0005576">
    <property type="term" value="C:extracellular region"/>
    <property type="evidence" value="ECO:0007669"/>
    <property type="project" value="UniProtKB-SubCell"/>
</dbReference>
<dbReference type="SUPFAM" id="SSF51004">
    <property type="entry name" value="C-terminal (heme d1) domain of cytochrome cd1-nitrite reductase"/>
    <property type="match status" value="1"/>
</dbReference>
<dbReference type="Gene3D" id="2.150.10.10">
    <property type="entry name" value="Serralysin-like metalloprotease, C-terminal"/>
    <property type="match status" value="5"/>
</dbReference>
<dbReference type="InterPro" id="IPR001343">
    <property type="entry name" value="Hemolysn_Ca-bd"/>
</dbReference>
<accession>A0A3B0SIU3</accession>
<protein>
    <submittedName>
        <fullName evidence="3">Alkaline phosphatase</fullName>
        <ecNumber evidence="3">3.1.3.1</ecNumber>
    </submittedName>
</protein>
<dbReference type="PANTHER" id="PTHR38340:SF1">
    <property type="entry name" value="S-LAYER PROTEIN"/>
    <property type="match status" value="1"/>
</dbReference>
<dbReference type="GO" id="GO:0005509">
    <property type="term" value="F:calcium ion binding"/>
    <property type="evidence" value="ECO:0007669"/>
    <property type="project" value="InterPro"/>
</dbReference>
<dbReference type="AlphaFoldDB" id="A0A3B0SIU3"/>
<keyword evidence="2" id="KW-0964">Secreted</keyword>
<proteinExistence type="predicted"/>
<dbReference type="Pfam" id="PF00353">
    <property type="entry name" value="HemolysinCabind"/>
    <property type="match status" value="5"/>
</dbReference>
<reference evidence="3" key="1">
    <citation type="submission" date="2018-06" db="EMBL/GenBank/DDBJ databases">
        <authorList>
            <person name="Zhirakovskaya E."/>
        </authorList>
    </citation>
    <scope>NUCLEOTIDE SEQUENCE</scope>
</reference>
<evidence type="ECO:0000256" key="2">
    <source>
        <dbReference type="ARBA" id="ARBA00022525"/>
    </source>
</evidence>
<dbReference type="GO" id="GO:0004035">
    <property type="term" value="F:alkaline phosphatase activity"/>
    <property type="evidence" value="ECO:0007669"/>
    <property type="project" value="UniProtKB-EC"/>
</dbReference>
<dbReference type="Gene3D" id="2.130.10.10">
    <property type="entry name" value="YVTN repeat-like/Quinoprotein amine dehydrogenase"/>
    <property type="match status" value="1"/>
</dbReference>
<gene>
    <name evidence="3" type="ORF">MNBD_ALPHA07-1332</name>
</gene>
<comment type="subcellular location">
    <subcellularLocation>
        <location evidence="1">Secreted</location>
    </subcellularLocation>
</comment>
<organism evidence="3">
    <name type="scientific">hydrothermal vent metagenome</name>
    <dbReference type="NCBI Taxonomy" id="652676"/>
    <lineage>
        <taxon>unclassified sequences</taxon>
        <taxon>metagenomes</taxon>
        <taxon>ecological metagenomes</taxon>
    </lineage>
</organism>
<dbReference type="InterPro" id="IPR015943">
    <property type="entry name" value="WD40/YVTN_repeat-like_dom_sf"/>
</dbReference>
<dbReference type="InterPro" id="IPR018511">
    <property type="entry name" value="Hemolysin-typ_Ca-bd_CS"/>
</dbReference>
<sequence>MSYFQHLYNIGNLDNLSAPGLSDLYVVQQGPQTFLYATSVNTGLMLTWDVSGPVPVWLSSQVMGVPNGLSAPVELIGTATGGDNLLWVYGIAGSGATGYSVGADGILTESYQFGPVSGSITSLDLLEEAGQVLAVSTTRGSDSIDIWRQEVSGDFTLIQSVQVGADLPAPDDVTVIEVQIGAEAFVLASSARDGSITSYRVDPQTGLQVVNYFGADDGLGIATPDKLQVVQMGAEKFLLVGASGSSSITVLKIQSDGSLLPVDQVNDTLTTRFAGISVMEVIEVGGEVYIVAGGNDDGLTLMTMLPDGTLLQLETIEATLLTGLQNPGGLTLAQENGLIRLFVVEDGPGILSSWDIDVSGGQRLVADGAGGVLSGGAGRDILISGPGTDTLVGGAGEDVFVIRPDGGANDVIQGFELGLDRIDLSGYAQIFAISDLSFQTLANGIRVRFGAEVFDILSADGLPLQADQFTQNDFFDLWHVDVTQALPQAPVVGSVGADNLHGTTRNDTLVGMGGDDVLIGHEGNDKLVGGAGADVLIGGTGTDSADYSDVAAAVFVDLQFASLNTGAAAGDSFDSIENLTGSAFDDILHGDAVANLLEGQNGNDALFGRAGSDTLTGGAGNDTLNGGAGADALIGGAGIDTADYTGSVGSLRVDLLFSQINTNIAAGDTYDGIENLIGSQGFDNLRGTFGDNLIQGMANVDYIFGRRGNDTLDGGIGDDVLFGGVGQDVLIGGANRDRAQYSESLTAVVLDLMDASRNTGEAAGDTYNSIEDLAGGQFADNISGDMGANRLFGREGADTLIGRAGNDTLNGGANSDRLEGGLGDDNLRGGQNADTFVFDAGNDLIEDFSFAQGDIIEIDGAMITAVAGLTGQQVVDAFASVVGGQVVFDFGGDTLTIQSLADTAGLGVDIFVI</sequence>
<keyword evidence="3" id="KW-0378">Hydrolase</keyword>
<dbReference type="InterPro" id="IPR011049">
    <property type="entry name" value="Serralysin-like_metalloprot_C"/>
</dbReference>
<dbReference type="PANTHER" id="PTHR38340">
    <property type="entry name" value="S-LAYER PROTEIN"/>
    <property type="match status" value="1"/>
</dbReference>
<dbReference type="EC" id="3.1.3.1" evidence="3"/>
<dbReference type="InterPro" id="IPR011048">
    <property type="entry name" value="Haem_d1_sf"/>
</dbReference>
<dbReference type="EMBL" id="UOEG01000240">
    <property type="protein sequence ID" value="VAW02342.1"/>
    <property type="molecule type" value="Genomic_DNA"/>
</dbReference>
<evidence type="ECO:0000313" key="3">
    <source>
        <dbReference type="EMBL" id="VAW02342.1"/>
    </source>
</evidence>
<dbReference type="PRINTS" id="PR00313">
    <property type="entry name" value="CABNDNGRPT"/>
</dbReference>